<dbReference type="Pfam" id="PF23892">
    <property type="entry name" value="Ig_CycH"/>
    <property type="match status" value="1"/>
</dbReference>
<feature type="domain" description="Cytochrome c-type biogenesis protein H Ig-like" evidence="7">
    <location>
        <begin position="304"/>
        <end position="416"/>
    </location>
</feature>
<dbReference type="RefSeq" id="WP_078306151.1">
    <property type="nucleotide sequence ID" value="NZ_CP147511.1"/>
</dbReference>
<feature type="repeat" description="TPR" evidence="5">
    <location>
        <begin position="171"/>
        <end position="204"/>
    </location>
</feature>
<dbReference type="PANTHER" id="PTHR47870">
    <property type="entry name" value="CYTOCHROME C-TYPE BIOGENESIS PROTEIN CCMH"/>
    <property type="match status" value="1"/>
</dbReference>
<keyword evidence="6" id="KW-0472">Membrane</keyword>
<evidence type="ECO:0000256" key="6">
    <source>
        <dbReference type="SAM" id="Phobius"/>
    </source>
</evidence>
<dbReference type="Proteomes" id="UP000191094">
    <property type="component" value="Unassembled WGS sequence"/>
</dbReference>
<keyword evidence="4 5" id="KW-0802">TPR repeat</keyword>
<comment type="subcellular location">
    <subcellularLocation>
        <location evidence="1">Cell envelope</location>
    </subcellularLocation>
</comment>
<dbReference type="PANTHER" id="PTHR47870:SF1">
    <property type="entry name" value="CYTOCHROME C-TYPE BIOGENESIS PROTEIN CCMH"/>
    <property type="match status" value="1"/>
</dbReference>
<dbReference type="AlphaFoldDB" id="A0A1T0CK49"/>
<proteinExistence type="predicted"/>
<dbReference type="Gene3D" id="1.25.40.10">
    <property type="entry name" value="Tetratricopeptide repeat domain"/>
    <property type="match status" value="1"/>
</dbReference>
<dbReference type="InterPro" id="IPR056412">
    <property type="entry name" value="Ig_CycH"/>
</dbReference>
<dbReference type="InterPro" id="IPR011990">
    <property type="entry name" value="TPR-like_helical_dom_sf"/>
</dbReference>
<keyword evidence="3" id="KW-0201">Cytochrome c-type biogenesis</keyword>
<gene>
    <name evidence="9" type="ORF">B0682_00480</name>
</gene>
<dbReference type="PROSITE" id="PS50005">
    <property type="entry name" value="TPR"/>
    <property type="match status" value="1"/>
</dbReference>
<protein>
    <submittedName>
        <fullName evidence="9">C-type cytochrome biogenesis protein CcmI</fullName>
    </submittedName>
</protein>
<dbReference type="GO" id="GO:0030313">
    <property type="term" value="C:cell envelope"/>
    <property type="evidence" value="ECO:0007669"/>
    <property type="project" value="UniProtKB-SubCell"/>
</dbReference>
<evidence type="ECO:0000256" key="2">
    <source>
        <dbReference type="ARBA" id="ARBA00022737"/>
    </source>
</evidence>
<organism evidence="9 10">
    <name type="scientific">Lwoffella lincolnii</name>
    <dbReference type="NCBI Taxonomy" id="90241"/>
    <lineage>
        <taxon>Bacteria</taxon>
        <taxon>Pseudomonadati</taxon>
        <taxon>Pseudomonadota</taxon>
        <taxon>Gammaproteobacteria</taxon>
        <taxon>Moraxellales</taxon>
        <taxon>Moraxellaceae</taxon>
        <taxon>Lwoffella</taxon>
    </lineage>
</organism>
<dbReference type="OrthoDB" id="9776053at2"/>
<dbReference type="GO" id="GO:0017004">
    <property type="term" value="P:cytochrome complex assembly"/>
    <property type="evidence" value="ECO:0007669"/>
    <property type="project" value="UniProtKB-KW"/>
</dbReference>
<keyword evidence="6" id="KW-0812">Transmembrane</keyword>
<dbReference type="SUPFAM" id="SSF48452">
    <property type="entry name" value="TPR-like"/>
    <property type="match status" value="1"/>
</dbReference>
<reference evidence="9 10" key="1">
    <citation type="submission" date="2017-02" db="EMBL/GenBank/DDBJ databases">
        <title>Draft genome sequence of Moraxella lincolnii CCUG 9405T type strain.</title>
        <authorList>
            <person name="Salva-Serra F."/>
            <person name="Engstrom-Jakobsson H."/>
            <person name="Thorell K."/>
            <person name="Jaen-Luchoro D."/>
            <person name="Gonzales-Siles L."/>
            <person name="Karlsson R."/>
            <person name="Yazdan S."/>
            <person name="Boulund F."/>
            <person name="Johnning A."/>
            <person name="Engstrand L."/>
            <person name="Kristiansson E."/>
            <person name="Moore E."/>
        </authorList>
    </citation>
    <scope>NUCLEOTIDE SEQUENCE [LARGE SCALE GENOMIC DNA]</scope>
    <source>
        <strain evidence="9 10">CCUG 9405</strain>
    </source>
</reference>
<feature type="domain" description="Cytochrome c-type biogenesis protein H TPR" evidence="8">
    <location>
        <begin position="151"/>
        <end position="274"/>
    </location>
</feature>
<dbReference type="NCBIfam" id="TIGR03142">
    <property type="entry name" value="cytochro_ccmI"/>
    <property type="match status" value="1"/>
</dbReference>
<keyword evidence="6" id="KW-1133">Transmembrane helix</keyword>
<keyword evidence="10" id="KW-1185">Reference proteome</keyword>
<evidence type="ECO:0000259" key="7">
    <source>
        <dbReference type="Pfam" id="PF23892"/>
    </source>
</evidence>
<sequence>MSSAVLFFTLVLLMCLLVATVVVMPWLYPAKSNRDNKLLAVNVATFKQRLAELQIDKDTGEISTEHYQQQKLELQRQLLQAEQSEQPARPVRLANRIFILSWIPLLTFLAYFLLADRTPVLQLWQAQDRVGNVADDLLTGKIDVPPTWATQDSIGLISAMQTNVYRHAYDANRWMRLSELFLSLEAIESAMQAMARAYRLEPDNDDIAMTYAQISFLANGARPTADARRIIENFLQKDANHEGAMMLMIMSETREGNHAQALGWIDKLSDSIRNKSGDHSQALDSLQKLHDDITQRQQKATQALKVTVSVNTSLLPLIKESDDLFVSVQEVAGGPPYAVKKLPVTGINNGIIEVELTDDEAMLPDRQLSMGRGGNAKLSVKARISASGNANSQSGDLTSNPVILNKDSQSVNIEINQQVP</sequence>
<dbReference type="Pfam" id="PF23914">
    <property type="entry name" value="TPR_CcmH_CycH"/>
    <property type="match status" value="1"/>
</dbReference>
<accession>A0A1T0CK49</accession>
<dbReference type="InterPro" id="IPR019734">
    <property type="entry name" value="TPR_rpt"/>
</dbReference>
<evidence type="ECO:0000256" key="1">
    <source>
        <dbReference type="ARBA" id="ARBA00004196"/>
    </source>
</evidence>
<dbReference type="InterPro" id="IPR017560">
    <property type="entry name" value="Cyt_c_biogenesis_CcmI"/>
</dbReference>
<keyword evidence="2" id="KW-0677">Repeat</keyword>
<feature type="transmembrane region" description="Helical" evidence="6">
    <location>
        <begin position="93"/>
        <end position="114"/>
    </location>
</feature>
<evidence type="ECO:0000313" key="10">
    <source>
        <dbReference type="Proteomes" id="UP000191094"/>
    </source>
</evidence>
<evidence type="ECO:0000256" key="3">
    <source>
        <dbReference type="ARBA" id="ARBA00022748"/>
    </source>
</evidence>
<evidence type="ECO:0000259" key="8">
    <source>
        <dbReference type="Pfam" id="PF23914"/>
    </source>
</evidence>
<name>A0A1T0CK49_9GAMM</name>
<evidence type="ECO:0000313" key="9">
    <source>
        <dbReference type="EMBL" id="OOS22738.1"/>
    </source>
</evidence>
<feature type="transmembrane region" description="Helical" evidence="6">
    <location>
        <begin position="6"/>
        <end position="28"/>
    </location>
</feature>
<dbReference type="InterPro" id="IPR051263">
    <property type="entry name" value="C-type_cytochrome_biogenesis"/>
</dbReference>
<dbReference type="STRING" id="90241.B0682_00480"/>
<evidence type="ECO:0000256" key="4">
    <source>
        <dbReference type="ARBA" id="ARBA00022803"/>
    </source>
</evidence>
<comment type="caution">
    <text evidence="9">The sequence shown here is derived from an EMBL/GenBank/DDBJ whole genome shotgun (WGS) entry which is preliminary data.</text>
</comment>
<dbReference type="InterPro" id="IPR056413">
    <property type="entry name" value="TPR_CcmH_CycH"/>
</dbReference>
<dbReference type="EMBL" id="MUYT01000001">
    <property type="protein sequence ID" value="OOS22738.1"/>
    <property type="molecule type" value="Genomic_DNA"/>
</dbReference>
<evidence type="ECO:0000256" key="5">
    <source>
        <dbReference type="PROSITE-ProRule" id="PRU00339"/>
    </source>
</evidence>